<organism evidence="1 2">
    <name type="scientific">Xanthomonas manihotis</name>
    <dbReference type="NCBI Taxonomy" id="43353"/>
    <lineage>
        <taxon>Bacteria</taxon>
        <taxon>Pseudomonadati</taxon>
        <taxon>Pseudomonadota</taxon>
        <taxon>Gammaproteobacteria</taxon>
        <taxon>Lysobacterales</taxon>
        <taxon>Lysobacteraceae</taxon>
        <taxon>Xanthomonas</taxon>
    </lineage>
</organism>
<proteinExistence type="predicted"/>
<dbReference type="AlphaFoldDB" id="A0A8I1XKQ0"/>
<dbReference type="RefSeq" id="WP_162292406.1">
    <property type="nucleotide sequence ID" value="NZ_CP083575.1"/>
</dbReference>
<dbReference type="EMBL" id="JAGHXW010000022">
    <property type="protein sequence ID" value="MBO9759320.1"/>
    <property type="molecule type" value="Genomic_DNA"/>
</dbReference>
<protein>
    <submittedName>
        <fullName evidence="1">Uncharacterized protein</fullName>
    </submittedName>
</protein>
<evidence type="ECO:0000313" key="1">
    <source>
        <dbReference type="EMBL" id="MBO9759320.1"/>
    </source>
</evidence>
<evidence type="ECO:0000313" key="2">
    <source>
        <dbReference type="Proteomes" id="UP000668572"/>
    </source>
</evidence>
<name>A0A8I1XKQ0_XANMN</name>
<dbReference type="Proteomes" id="UP000668572">
    <property type="component" value="Unassembled WGS sequence"/>
</dbReference>
<comment type="caution">
    <text evidence="1">The sequence shown here is derived from an EMBL/GenBank/DDBJ whole genome shotgun (WGS) entry which is preliminary data.</text>
</comment>
<reference evidence="1" key="1">
    <citation type="submission" date="2021-03" db="EMBL/GenBank/DDBJ databases">
        <title>Molecular characterization of Xanthomonas species pathogenic on Araceae and the development of a triplex TaqMan assay for detection of X. phaseoli pv. dieffenbachiae.</title>
        <authorList>
            <person name="Van Der Wolf J."/>
            <person name="Krijger M."/>
            <person name="Mendes O."/>
            <person name="Brankovics B."/>
            <person name="Bonants P."/>
            <person name="Meekes E."/>
        </authorList>
    </citation>
    <scope>NUCLEOTIDE SEQUENCE</scope>
    <source>
        <strain evidence="1">NBC1264</strain>
    </source>
</reference>
<accession>A0A8I1XKQ0</accession>
<sequence length="77" mass="8105">MHVTFARHAALSGNAKVPIFGCTLHPHRAEQQRLIAAAMRPSMRRVATCSGTAAILTQAIPTARPGCDDEAALAALN</sequence>
<gene>
    <name evidence="1" type="ORF">J7405_07115</name>
</gene>